<dbReference type="EMBL" id="JAQGDS010000005">
    <property type="protein sequence ID" value="KAJ6260585.1"/>
    <property type="molecule type" value="Genomic_DNA"/>
</dbReference>
<gene>
    <name evidence="3" type="ORF">Dda_4811</name>
</gene>
<feature type="region of interest" description="Disordered" evidence="1">
    <location>
        <begin position="246"/>
        <end position="265"/>
    </location>
</feature>
<feature type="signal peptide" evidence="2">
    <location>
        <begin position="1"/>
        <end position="23"/>
    </location>
</feature>
<comment type="caution">
    <text evidence="3">The sequence shown here is derived from an EMBL/GenBank/DDBJ whole genome shotgun (WGS) entry which is preliminary data.</text>
</comment>
<proteinExistence type="predicted"/>
<keyword evidence="4" id="KW-1185">Reference proteome</keyword>
<feature type="region of interest" description="Disordered" evidence="1">
    <location>
        <begin position="85"/>
        <end position="113"/>
    </location>
</feature>
<protein>
    <submittedName>
        <fullName evidence="3">Uncharacterized protein</fullName>
    </submittedName>
</protein>
<organism evidence="3 4">
    <name type="scientific">Drechslerella dactyloides</name>
    <name type="common">Nematode-trapping fungus</name>
    <name type="synonym">Arthrobotrys dactyloides</name>
    <dbReference type="NCBI Taxonomy" id="74499"/>
    <lineage>
        <taxon>Eukaryota</taxon>
        <taxon>Fungi</taxon>
        <taxon>Dikarya</taxon>
        <taxon>Ascomycota</taxon>
        <taxon>Pezizomycotina</taxon>
        <taxon>Orbiliomycetes</taxon>
        <taxon>Orbiliales</taxon>
        <taxon>Orbiliaceae</taxon>
        <taxon>Drechslerella</taxon>
    </lineage>
</organism>
<evidence type="ECO:0000256" key="2">
    <source>
        <dbReference type="SAM" id="SignalP"/>
    </source>
</evidence>
<dbReference type="Proteomes" id="UP001221413">
    <property type="component" value="Unassembled WGS sequence"/>
</dbReference>
<name>A0AAD6IXL5_DREDA</name>
<dbReference type="AlphaFoldDB" id="A0AAD6IXL5"/>
<evidence type="ECO:0000313" key="4">
    <source>
        <dbReference type="Proteomes" id="UP001221413"/>
    </source>
</evidence>
<keyword evidence="2" id="KW-0732">Signal</keyword>
<feature type="region of interest" description="Disordered" evidence="1">
    <location>
        <begin position="767"/>
        <end position="798"/>
    </location>
</feature>
<reference evidence="3" key="1">
    <citation type="submission" date="2023-01" db="EMBL/GenBank/DDBJ databases">
        <title>The chitinases involved in constricting ring structure development in the nematode-trapping fungus Drechslerella dactyloides.</title>
        <authorList>
            <person name="Wang R."/>
            <person name="Zhang L."/>
            <person name="Tang P."/>
            <person name="Li S."/>
            <person name="Liang L."/>
        </authorList>
    </citation>
    <scope>NUCLEOTIDE SEQUENCE</scope>
    <source>
        <strain evidence="3">YMF1.00031</strain>
    </source>
</reference>
<feature type="compositionally biased region" description="Polar residues" evidence="1">
    <location>
        <begin position="775"/>
        <end position="798"/>
    </location>
</feature>
<feature type="chain" id="PRO_5041982120" evidence="2">
    <location>
        <begin position="24"/>
        <end position="798"/>
    </location>
</feature>
<evidence type="ECO:0000256" key="1">
    <source>
        <dbReference type="SAM" id="MobiDB-lite"/>
    </source>
</evidence>
<sequence length="798" mass="85017">MRGNMLPACVALAHVMGSTLVVAAPLAQVDECGVPQVPNIYKRDADAQSGLAAADIASSSTGRLQKRGLFSILTGILGKNCSTKSARQDAQGLPREQGPTGQTQRQEIAREEDDNIVVSFNDPVVVENTGMNYNPNNQDMNQAPFPMGDSGNPFVPSSNAIQFYREPNLFDSVDSTAENPIVLQNPVQNPVQNQRSRRPNIGTIDLRDPEEMQAQLRENARENIREQAPPLKSPRRGIRQFFSDTFSRSRSKSPINTGNSGGMSGDMNVASYSGTPINRNPNPVANLDVGTGMNAGIPNPLPQQRGRPRNPVYPINLASESIVTDRLLPGLETNPELDAIRGPTRLAIPVGNARSNAWDRAWREAYGEDTEVTFPQGASGIDLSQIQQNYLRPDLAADANANPVVEAGSLVNPNANVIAEAVNAELANTNILPADINDEIVNPENILIGDNAANGNQGQVVESEVIQEVVQEEIADPNSQAANGGSVYESFDDVRSVNPNQTGDFGNLGESVNLGGSQILPGLLASQVLGGGPQQGGVSNVPTTIVEEDRESIRSEFYPENAEDSRDWEEFQDALSEPDTNAQTIAVAPVGGQQQGAGAPAGGQLQNLAQDQLNFSFAPELTIPAPNAASVVVFSKTSKKCSGLPAPLEAITGSFTTLFTSLINSRSNPEFVPSLSIQFNKISPHPIASTATTNSCTSISRPSRPPLIVHWYQQYCSPLGPENAVLIYSSAARTASLPIETLSAPDLKYIVATWSAETEVPSASITSRIPPPIVSGTNTDSDVSRRTSSMGVSATGQF</sequence>
<evidence type="ECO:0000313" key="3">
    <source>
        <dbReference type="EMBL" id="KAJ6260585.1"/>
    </source>
</evidence>
<feature type="compositionally biased region" description="Polar residues" evidence="1">
    <location>
        <begin position="246"/>
        <end position="258"/>
    </location>
</feature>
<accession>A0AAD6IXL5</accession>